<proteinExistence type="predicted"/>
<dbReference type="AlphaFoldDB" id="A0AAE0Z029"/>
<sequence>MVAPSILDGDGQDALLLRKIFARGLSKVKRSEARPSPRRGGRTRLRLTLDNPPFGGRGNFASQNMPEGRFGHVAKREESCRFIREDFLLGGTTVDSAVTRGLSKYPRTLLGLPFGNVEAFNSGELSSFPPGKDSRGGYRSDRHGDPRGLGMLSQGKFRPPKRGPRLG</sequence>
<evidence type="ECO:0000313" key="2">
    <source>
        <dbReference type="EMBL" id="KAK3760220.1"/>
    </source>
</evidence>
<evidence type="ECO:0000256" key="1">
    <source>
        <dbReference type="SAM" id="MobiDB-lite"/>
    </source>
</evidence>
<reference evidence="2" key="1">
    <citation type="journal article" date="2023" name="G3 (Bethesda)">
        <title>A reference genome for the long-term kleptoplast-retaining sea slug Elysia crispata morphotype clarki.</title>
        <authorList>
            <person name="Eastman K.E."/>
            <person name="Pendleton A.L."/>
            <person name="Shaikh M.A."/>
            <person name="Suttiyut T."/>
            <person name="Ogas R."/>
            <person name="Tomko P."/>
            <person name="Gavelis G."/>
            <person name="Widhalm J.R."/>
            <person name="Wisecaver J.H."/>
        </authorList>
    </citation>
    <scope>NUCLEOTIDE SEQUENCE</scope>
    <source>
        <strain evidence="2">ECLA1</strain>
    </source>
</reference>
<accession>A0AAE0Z029</accession>
<feature type="region of interest" description="Disordered" evidence="1">
    <location>
        <begin position="122"/>
        <end position="167"/>
    </location>
</feature>
<evidence type="ECO:0000313" key="3">
    <source>
        <dbReference type="Proteomes" id="UP001283361"/>
    </source>
</evidence>
<dbReference type="EMBL" id="JAWDGP010005039">
    <property type="protein sequence ID" value="KAK3760220.1"/>
    <property type="molecule type" value="Genomic_DNA"/>
</dbReference>
<feature type="region of interest" description="Disordered" evidence="1">
    <location>
        <begin position="28"/>
        <end position="67"/>
    </location>
</feature>
<feature type="compositionally biased region" description="Basic residues" evidence="1">
    <location>
        <begin position="36"/>
        <end position="45"/>
    </location>
</feature>
<gene>
    <name evidence="2" type="ORF">RRG08_015259</name>
</gene>
<dbReference type="Proteomes" id="UP001283361">
    <property type="component" value="Unassembled WGS sequence"/>
</dbReference>
<keyword evidence="3" id="KW-1185">Reference proteome</keyword>
<feature type="compositionally biased region" description="Basic residues" evidence="1">
    <location>
        <begin position="158"/>
        <end position="167"/>
    </location>
</feature>
<feature type="compositionally biased region" description="Basic and acidic residues" evidence="1">
    <location>
        <begin position="132"/>
        <end position="146"/>
    </location>
</feature>
<organism evidence="2 3">
    <name type="scientific">Elysia crispata</name>
    <name type="common">lettuce slug</name>
    <dbReference type="NCBI Taxonomy" id="231223"/>
    <lineage>
        <taxon>Eukaryota</taxon>
        <taxon>Metazoa</taxon>
        <taxon>Spiralia</taxon>
        <taxon>Lophotrochozoa</taxon>
        <taxon>Mollusca</taxon>
        <taxon>Gastropoda</taxon>
        <taxon>Heterobranchia</taxon>
        <taxon>Euthyneura</taxon>
        <taxon>Panpulmonata</taxon>
        <taxon>Sacoglossa</taxon>
        <taxon>Placobranchoidea</taxon>
        <taxon>Plakobranchidae</taxon>
        <taxon>Elysia</taxon>
    </lineage>
</organism>
<name>A0AAE0Z029_9GAST</name>
<comment type="caution">
    <text evidence="2">The sequence shown here is derived from an EMBL/GenBank/DDBJ whole genome shotgun (WGS) entry which is preliminary data.</text>
</comment>
<protein>
    <submittedName>
        <fullName evidence="2">Uncharacterized protein</fullName>
    </submittedName>
</protein>